<dbReference type="Gene3D" id="3.30.70.1820">
    <property type="entry name" value="L1 transposable element, RRM domain"/>
    <property type="match status" value="1"/>
</dbReference>
<evidence type="ECO:0000313" key="2">
    <source>
        <dbReference type="Proteomes" id="UP001066276"/>
    </source>
</evidence>
<dbReference type="Proteomes" id="UP001066276">
    <property type="component" value="Chromosome 5"/>
</dbReference>
<proteinExistence type="predicted"/>
<sequence>MEGISLVGGGPPCTKQSILDKYAQHGGPTSSAGAEGQPQLLPDNTALLAAITHSWDVLKAKIGMMGSEVTLLHQHLPNTVDCTTEAETQVSGGENSVAALKLTVSKLTPATKVLAAHVEDDESRVHRKNLHFISFPEGCKASSVEHFLDLRLHEIMPQEVLSPCFVLEQAYRALVKCPPPGDRTHPIIAKLLNYLEHDAILKHTRLHVPIP</sequence>
<evidence type="ECO:0000313" key="1">
    <source>
        <dbReference type="EMBL" id="KAJ1152239.1"/>
    </source>
</evidence>
<organism evidence="1 2">
    <name type="scientific">Pleurodeles waltl</name>
    <name type="common">Iberian ribbed newt</name>
    <dbReference type="NCBI Taxonomy" id="8319"/>
    <lineage>
        <taxon>Eukaryota</taxon>
        <taxon>Metazoa</taxon>
        <taxon>Chordata</taxon>
        <taxon>Craniata</taxon>
        <taxon>Vertebrata</taxon>
        <taxon>Euteleostomi</taxon>
        <taxon>Amphibia</taxon>
        <taxon>Batrachia</taxon>
        <taxon>Caudata</taxon>
        <taxon>Salamandroidea</taxon>
        <taxon>Salamandridae</taxon>
        <taxon>Pleurodelinae</taxon>
        <taxon>Pleurodeles</taxon>
    </lineage>
</organism>
<protein>
    <submittedName>
        <fullName evidence="1">Uncharacterized protein</fullName>
    </submittedName>
</protein>
<keyword evidence="2" id="KW-1185">Reference proteome</keyword>
<dbReference type="AlphaFoldDB" id="A0AAV7RM36"/>
<dbReference type="EMBL" id="JANPWB010000009">
    <property type="protein sequence ID" value="KAJ1152239.1"/>
    <property type="molecule type" value="Genomic_DNA"/>
</dbReference>
<name>A0AAV7RM36_PLEWA</name>
<comment type="caution">
    <text evidence="1">The sequence shown here is derived from an EMBL/GenBank/DDBJ whole genome shotgun (WGS) entry which is preliminary data.</text>
</comment>
<reference evidence="1" key="1">
    <citation type="journal article" date="2022" name="bioRxiv">
        <title>Sequencing and chromosome-scale assembly of the giantPleurodeles waltlgenome.</title>
        <authorList>
            <person name="Brown T."/>
            <person name="Elewa A."/>
            <person name="Iarovenko S."/>
            <person name="Subramanian E."/>
            <person name="Araus A.J."/>
            <person name="Petzold A."/>
            <person name="Susuki M."/>
            <person name="Suzuki K.-i.T."/>
            <person name="Hayashi T."/>
            <person name="Toyoda A."/>
            <person name="Oliveira C."/>
            <person name="Osipova E."/>
            <person name="Leigh N.D."/>
            <person name="Simon A."/>
            <person name="Yun M.H."/>
        </authorList>
    </citation>
    <scope>NUCLEOTIDE SEQUENCE</scope>
    <source>
        <strain evidence="1">20211129_DDA</strain>
        <tissue evidence="1">Liver</tissue>
    </source>
</reference>
<accession>A0AAV7RM36</accession>
<gene>
    <name evidence="1" type="ORF">NDU88_005016</name>
</gene>